<sequence length="309" mass="33709">MTLKKALEMLCLPVVTPLQVRTSKRFMGITIGAMLEEIQALYQQHQQPCFLYLSSEVIKIFGSDPSCASYLHNLIEALFKRIVCLLTSIEVTYALLSITRAYRVQALEWAKESVSMIPLTAVAEVERSRFLQAMSDAAYGADVNALMVPVEELSDVCRRRNGKDGNGSVFTTAKNVPDGKTSVNENSSARNMEGGFTDVRNGKKSYATNMNVKSSDGFLNTKSGSRFDILSKDMDTSMNEGLATRDLNTKSKSVLADITNFGSQGGKTGKWLKNNSRKGSTGDKMTSKVVNHQGTAGCSKGNKLVIGNL</sequence>
<dbReference type="PANTHER" id="PTHR12363">
    <property type="entry name" value="TRANSPORTIN 3 AND IMPORTIN 13"/>
    <property type="match status" value="1"/>
</dbReference>
<comment type="subcellular location">
    <subcellularLocation>
        <location evidence="1">Nucleus</location>
    </subcellularLocation>
</comment>
<evidence type="ECO:0000256" key="1">
    <source>
        <dbReference type="ARBA" id="ARBA00004123"/>
    </source>
</evidence>
<feature type="region of interest" description="Disordered" evidence="4">
    <location>
        <begin position="168"/>
        <end position="197"/>
    </location>
</feature>
<dbReference type="InterPro" id="IPR051345">
    <property type="entry name" value="Importin_beta-like_NTR"/>
</dbReference>
<keyword evidence="2" id="KW-0813">Transport</keyword>
<dbReference type="InterPro" id="IPR058537">
    <property type="entry name" value="TPR_TNPO3_IPO13_4th"/>
</dbReference>
<dbReference type="GO" id="GO:0005737">
    <property type="term" value="C:cytoplasm"/>
    <property type="evidence" value="ECO:0007669"/>
    <property type="project" value="TreeGrafter"/>
</dbReference>
<dbReference type="GO" id="GO:0006606">
    <property type="term" value="P:protein import into nucleus"/>
    <property type="evidence" value="ECO:0007669"/>
    <property type="project" value="TreeGrafter"/>
</dbReference>
<evidence type="ECO:0000256" key="3">
    <source>
        <dbReference type="ARBA" id="ARBA00023242"/>
    </source>
</evidence>
<feature type="region of interest" description="Disordered" evidence="4">
    <location>
        <begin position="267"/>
        <end position="286"/>
    </location>
</feature>
<keyword evidence="3" id="KW-0539">Nucleus</keyword>
<protein>
    <submittedName>
        <fullName evidence="5">Uncharacterized protein</fullName>
    </submittedName>
</protein>
<gene>
    <name evidence="5" type="ORF">LWI29_000065</name>
</gene>
<comment type="caution">
    <text evidence="5">The sequence shown here is derived from an EMBL/GenBank/DDBJ whole genome shotgun (WGS) entry which is preliminary data.</text>
</comment>
<reference evidence="5" key="2">
    <citation type="submission" date="2023-06" db="EMBL/GenBank/DDBJ databases">
        <authorList>
            <person name="Swenson N.G."/>
            <person name="Wegrzyn J.L."/>
            <person name="Mcevoy S.L."/>
        </authorList>
    </citation>
    <scope>NUCLEOTIDE SEQUENCE</scope>
    <source>
        <strain evidence="5">NS2018</strain>
        <tissue evidence="5">Leaf</tissue>
    </source>
</reference>
<dbReference type="EMBL" id="JAUESC010000382">
    <property type="protein sequence ID" value="KAK0586046.1"/>
    <property type="molecule type" value="Genomic_DNA"/>
</dbReference>
<reference evidence="5" key="1">
    <citation type="journal article" date="2022" name="Plant J.">
        <title>Strategies of tolerance reflected in two North American maple genomes.</title>
        <authorList>
            <person name="McEvoy S.L."/>
            <person name="Sezen U.U."/>
            <person name="Trouern-Trend A."/>
            <person name="McMahon S.M."/>
            <person name="Schaberg P.G."/>
            <person name="Yang J."/>
            <person name="Wegrzyn J.L."/>
            <person name="Swenson N.G."/>
        </authorList>
    </citation>
    <scope>NUCLEOTIDE SEQUENCE</scope>
    <source>
        <strain evidence="5">NS2018</strain>
    </source>
</reference>
<evidence type="ECO:0000256" key="2">
    <source>
        <dbReference type="ARBA" id="ARBA00022448"/>
    </source>
</evidence>
<dbReference type="Proteomes" id="UP001168877">
    <property type="component" value="Unassembled WGS sequence"/>
</dbReference>
<accession>A0AA39VNK5</accession>
<dbReference type="InterPro" id="IPR011989">
    <property type="entry name" value="ARM-like"/>
</dbReference>
<dbReference type="GO" id="GO:0005634">
    <property type="term" value="C:nucleus"/>
    <property type="evidence" value="ECO:0007669"/>
    <property type="project" value="UniProtKB-SubCell"/>
</dbReference>
<evidence type="ECO:0000256" key="4">
    <source>
        <dbReference type="SAM" id="MobiDB-lite"/>
    </source>
</evidence>
<name>A0AA39VNK5_ACESA</name>
<keyword evidence="6" id="KW-1185">Reference proteome</keyword>
<dbReference type="Pfam" id="PF24139">
    <property type="entry name" value="TPR_TNPO3_IPO13_4th"/>
    <property type="match status" value="1"/>
</dbReference>
<dbReference type="Gene3D" id="1.25.10.10">
    <property type="entry name" value="Leucine-rich Repeat Variant"/>
    <property type="match status" value="1"/>
</dbReference>
<dbReference type="AlphaFoldDB" id="A0AA39VNK5"/>
<evidence type="ECO:0000313" key="5">
    <source>
        <dbReference type="EMBL" id="KAK0586046.1"/>
    </source>
</evidence>
<organism evidence="5 6">
    <name type="scientific">Acer saccharum</name>
    <name type="common">Sugar maple</name>
    <dbReference type="NCBI Taxonomy" id="4024"/>
    <lineage>
        <taxon>Eukaryota</taxon>
        <taxon>Viridiplantae</taxon>
        <taxon>Streptophyta</taxon>
        <taxon>Embryophyta</taxon>
        <taxon>Tracheophyta</taxon>
        <taxon>Spermatophyta</taxon>
        <taxon>Magnoliopsida</taxon>
        <taxon>eudicotyledons</taxon>
        <taxon>Gunneridae</taxon>
        <taxon>Pentapetalae</taxon>
        <taxon>rosids</taxon>
        <taxon>malvids</taxon>
        <taxon>Sapindales</taxon>
        <taxon>Sapindaceae</taxon>
        <taxon>Hippocastanoideae</taxon>
        <taxon>Acereae</taxon>
        <taxon>Acer</taxon>
    </lineage>
</organism>
<evidence type="ECO:0000313" key="6">
    <source>
        <dbReference type="Proteomes" id="UP001168877"/>
    </source>
</evidence>
<proteinExistence type="predicted"/>
<dbReference type="PANTHER" id="PTHR12363:SF33">
    <property type="entry name" value="IMPORTIN-13"/>
    <property type="match status" value="1"/>
</dbReference>
<feature type="compositionally biased region" description="Polar residues" evidence="4">
    <location>
        <begin position="181"/>
        <end position="190"/>
    </location>
</feature>